<dbReference type="PANTHER" id="PTHR43464:SF19">
    <property type="entry name" value="UBIQUINONE BIOSYNTHESIS O-METHYLTRANSFERASE, MITOCHONDRIAL"/>
    <property type="match status" value="1"/>
</dbReference>
<feature type="domain" description="Methyltransferase type 11" evidence="4">
    <location>
        <begin position="46"/>
        <end position="140"/>
    </location>
</feature>
<dbReference type="PANTHER" id="PTHR43464">
    <property type="entry name" value="METHYLTRANSFERASE"/>
    <property type="match status" value="1"/>
</dbReference>
<sequence length="250" mass="28403">MKNEYDDKKFFDSYAQMSRSREGLAGAGEWHQLRKLFPSLSGKKMLDLGCGYGWHCAYAVSQGAEAVLGIDLSSRMIGEAQKRNADPKITYRVCALDEYDYPESAWDCAVSNLVLHYIEDLDEIFRLVFRTLKTGGIFLFNIEHPVFTAGVGQDWVYDGDGKPLYWPVDDYFYPGERKTDFLGCEVMKQHHTLTQIMSGVLGAGFAIEAVEEAEPPEEMMKIPGMADELRRPMMLMIKARKKEPKTVRAE</sequence>
<evidence type="ECO:0000313" key="5">
    <source>
        <dbReference type="EMBL" id="HJC38489.1"/>
    </source>
</evidence>
<keyword evidence="1 5" id="KW-0489">Methyltransferase</keyword>
<dbReference type="Proteomes" id="UP000823894">
    <property type="component" value="Unassembled WGS sequence"/>
</dbReference>
<dbReference type="EMBL" id="DWWK01000079">
    <property type="protein sequence ID" value="HJC38489.1"/>
    <property type="molecule type" value="Genomic_DNA"/>
</dbReference>
<reference evidence="5" key="1">
    <citation type="journal article" date="2021" name="PeerJ">
        <title>Extensive microbial diversity within the chicken gut microbiome revealed by metagenomics and culture.</title>
        <authorList>
            <person name="Gilroy R."/>
            <person name="Ravi A."/>
            <person name="Getino M."/>
            <person name="Pursley I."/>
            <person name="Horton D.L."/>
            <person name="Alikhan N.F."/>
            <person name="Baker D."/>
            <person name="Gharbi K."/>
            <person name="Hall N."/>
            <person name="Watson M."/>
            <person name="Adriaenssens E.M."/>
            <person name="Foster-Nyarko E."/>
            <person name="Jarju S."/>
            <person name="Secka A."/>
            <person name="Antonio M."/>
            <person name="Oren A."/>
            <person name="Chaudhuri R.R."/>
            <person name="La Ragione R."/>
            <person name="Hildebrand F."/>
            <person name="Pallen M.J."/>
        </authorList>
    </citation>
    <scope>NUCLEOTIDE SEQUENCE</scope>
    <source>
        <strain evidence="5">ChiGjej1B1-1692</strain>
    </source>
</reference>
<evidence type="ECO:0000256" key="3">
    <source>
        <dbReference type="ARBA" id="ARBA00022691"/>
    </source>
</evidence>
<protein>
    <submittedName>
        <fullName evidence="5">Class I SAM-dependent methyltransferase</fullName>
    </submittedName>
</protein>
<name>A0A9D2SXY7_9FIRM</name>
<keyword evidence="3" id="KW-0949">S-adenosyl-L-methionine</keyword>
<accession>A0A9D2SXY7</accession>
<dbReference type="Pfam" id="PF08241">
    <property type="entry name" value="Methyltransf_11"/>
    <property type="match status" value="1"/>
</dbReference>
<gene>
    <name evidence="5" type="ORF">H9757_05445</name>
</gene>
<dbReference type="AlphaFoldDB" id="A0A9D2SXY7"/>
<comment type="caution">
    <text evidence="5">The sequence shown here is derived from an EMBL/GenBank/DDBJ whole genome shotgun (WGS) entry which is preliminary data.</text>
</comment>
<dbReference type="InterPro" id="IPR029063">
    <property type="entry name" value="SAM-dependent_MTases_sf"/>
</dbReference>
<dbReference type="GO" id="GO:0032259">
    <property type="term" value="P:methylation"/>
    <property type="evidence" value="ECO:0007669"/>
    <property type="project" value="UniProtKB-KW"/>
</dbReference>
<dbReference type="InterPro" id="IPR013216">
    <property type="entry name" value="Methyltransf_11"/>
</dbReference>
<keyword evidence="2" id="KW-0808">Transferase</keyword>
<evidence type="ECO:0000259" key="4">
    <source>
        <dbReference type="Pfam" id="PF08241"/>
    </source>
</evidence>
<evidence type="ECO:0000256" key="1">
    <source>
        <dbReference type="ARBA" id="ARBA00022603"/>
    </source>
</evidence>
<dbReference type="Gene3D" id="3.40.50.150">
    <property type="entry name" value="Vaccinia Virus protein VP39"/>
    <property type="match status" value="1"/>
</dbReference>
<organism evidence="5 6">
    <name type="scientific">Candidatus Mediterraneibacter faecigallinarum</name>
    <dbReference type="NCBI Taxonomy" id="2838669"/>
    <lineage>
        <taxon>Bacteria</taxon>
        <taxon>Bacillati</taxon>
        <taxon>Bacillota</taxon>
        <taxon>Clostridia</taxon>
        <taxon>Lachnospirales</taxon>
        <taxon>Lachnospiraceae</taxon>
        <taxon>Mediterraneibacter</taxon>
    </lineage>
</organism>
<evidence type="ECO:0000313" key="6">
    <source>
        <dbReference type="Proteomes" id="UP000823894"/>
    </source>
</evidence>
<dbReference type="GO" id="GO:0008757">
    <property type="term" value="F:S-adenosylmethionine-dependent methyltransferase activity"/>
    <property type="evidence" value="ECO:0007669"/>
    <property type="project" value="InterPro"/>
</dbReference>
<reference evidence="5" key="2">
    <citation type="submission" date="2021-04" db="EMBL/GenBank/DDBJ databases">
        <authorList>
            <person name="Gilroy R."/>
        </authorList>
    </citation>
    <scope>NUCLEOTIDE SEQUENCE</scope>
    <source>
        <strain evidence="5">ChiGjej1B1-1692</strain>
    </source>
</reference>
<proteinExistence type="predicted"/>
<dbReference type="CDD" id="cd02440">
    <property type="entry name" value="AdoMet_MTases"/>
    <property type="match status" value="1"/>
</dbReference>
<evidence type="ECO:0000256" key="2">
    <source>
        <dbReference type="ARBA" id="ARBA00022679"/>
    </source>
</evidence>
<dbReference type="SUPFAM" id="SSF53335">
    <property type="entry name" value="S-adenosyl-L-methionine-dependent methyltransferases"/>
    <property type="match status" value="1"/>
</dbReference>